<evidence type="ECO:0000256" key="1">
    <source>
        <dbReference type="ARBA" id="ARBA00011738"/>
    </source>
</evidence>
<comment type="subunit">
    <text evidence="1">Homodimer.</text>
</comment>
<evidence type="ECO:0000256" key="10">
    <source>
        <dbReference type="ARBA" id="ARBA00043260"/>
    </source>
</evidence>
<evidence type="ECO:0000256" key="8">
    <source>
        <dbReference type="ARBA" id="ARBA00040730"/>
    </source>
</evidence>
<evidence type="ECO:0000256" key="3">
    <source>
        <dbReference type="ARBA" id="ARBA00022679"/>
    </source>
</evidence>
<evidence type="ECO:0000259" key="12">
    <source>
        <dbReference type="Pfam" id="PF08100"/>
    </source>
</evidence>
<comment type="pathway">
    <text evidence="6">Aromatic compound metabolism; melatonin biosynthesis; melatonin from serotonin: step 1/2.</text>
</comment>
<dbReference type="InterPro" id="IPR012967">
    <property type="entry name" value="COMT_dimerisation"/>
</dbReference>
<evidence type="ECO:0000313" key="14">
    <source>
        <dbReference type="Proteomes" id="UP000197619"/>
    </source>
</evidence>
<dbReference type="FunFam" id="3.40.50.150:FF:000146">
    <property type="entry name" value="Acetylserotonin O-methyltransferase"/>
    <property type="match status" value="1"/>
</dbReference>
<dbReference type="SUPFAM" id="SSF53335">
    <property type="entry name" value="S-adenosyl-L-methionine-dependent methyltransferases"/>
    <property type="match status" value="2"/>
</dbReference>
<evidence type="ECO:0000256" key="9">
    <source>
        <dbReference type="ARBA" id="ARBA00043054"/>
    </source>
</evidence>
<dbReference type="Proteomes" id="UP000197619">
    <property type="component" value="Unassembled WGS sequence"/>
</dbReference>
<dbReference type="Pfam" id="PF00891">
    <property type="entry name" value="Methyltransf_2"/>
    <property type="match status" value="2"/>
</dbReference>
<dbReference type="PANTHER" id="PTHR43712">
    <property type="entry name" value="PUTATIVE (AFU_ORTHOLOGUE AFUA_4G14580)-RELATED"/>
    <property type="match status" value="1"/>
</dbReference>
<dbReference type="InterPro" id="IPR036390">
    <property type="entry name" value="WH_DNA-bd_sf"/>
</dbReference>
<keyword evidence="4" id="KW-0949">S-adenosyl-L-methionine</keyword>
<evidence type="ECO:0000256" key="5">
    <source>
        <dbReference type="ARBA" id="ARBA00037645"/>
    </source>
</evidence>
<proteinExistence type="predicted"/>
<dbReference type="Gene3D" id="1.10.10.10">
    <property type="entry name" value="Winged helix-like DNA-binding domain superfamily/Winged helix DNA-binding domain"/>
    <property type="match status" value="1"/>
</dbReference>
<dbReference type="AlphaFoldDB" id="A0A218V510"/>
<dbReference type="InterPro" id="IPR029063">
    <property type="entry name" value="SAM-dependent_MTases_sf"/>
</dbReference>
<feature type="domain" description="O-methyltransferase dimerisation" evidence="12">
    <location>
        <begin position="15"/>
        <end position="96"/>
    </location>
</feature>
<reference evidence="13 14" key="1">
    <citation type="submission" date="2017-05" db="EMBL/GenBank/DDBJ databases">
        <title>Genome of assembly of the Bengalese finch, Lonchura striata domestica.</title>
        <authorList>
            <person name="Colquitt B.M."/>
            <person name="Brainard M.S."/>
        </authorList>
    </citation>
    <scope>NUCLEOTIDE SEQUENCE [LARGE SCALE GENOMIC DNA]</scope>
    <source>
        <strain evidence="13">White83orange57</strain>
    </source>
</reference>
<comment type="function">
    <text evidence="5">Catalyzes the transfer of a methyl group onto N-acetylserotonin, producing melatonin (N-acetyl-5-methoxytryptamine).</text>
</comment>
<dbReference type="InterPro" id="IPR001077">
    <property type="entry name" value="COMT_C"/>
</dbReference>
<sequence>MGSTEDLDYPQIIVQYSNGFLISKVMFTACELGVFDLLQESGKPLPSDAIAAGLSASTMGMKRLLDACVGLKLLAVEMTQEGALYRNTEISNIYLTKSSPKSQYHIMMYYSNTVYLCWQYLADAVRSDEEMLRFMAGQNSVWSICGRDVLAAFDLSPFMQIYDLGGGGGALAQECVSLYPNSTVTIYDLPKVVQMAKEQFVSPEEHQITFHEGDFFNDSIPEAELYILSKILHDWDDDKCKQLLAKVYKACKPGGGVLLVESLLNEDKSGPVETQLYSINMLVQTEGKERTAAEYSKLLEAAGFGVIQVKRTGKLYDAVLGRKYDFKIHILAMFLRSNLSHVLTEDKRVFPLMDVTKLFANDAKLGGGVLLVESLLNEDKSGPVETQLYSMNMLVQTEGKERTAAEYSKLLEAAGFGVIQVKRTGKLYDAVLGRK</sequence>
<dbReference type="STRING" id="299123.ENSLSDP00000022127"/>
<dbReference type="PROSITE" id="PS51683">
    <property type="entry name" value="SAM_OMT_II"/>
    <property type="match status" value="1"/>
</dbReference>
<evidence type="ECO:0000313" key="13">
    <source>
        <dbReference type="EMBL" id="OWK60821.1"/>
    </source>
</evidence>
<dbReference type="Pfam" id="PF08100">
    <property type="entry name" value="Dimerisation"/>
    <property type="match status" value="1"/>
</dbReference>
<protein>
    <recommendedName>
        <fullName evidence="8">Acetylserotonin O-methyltransferase</fullName>
        <ecNumber evidence="7">2.1.1.4</ecNumber>
    </recommendedName>
    <alternativeName>
        <fullName evidence="9">Hydroxyindole O-methyltransferase</fullName>
    </alternativeName>
</protein>
<dbReference type="GO" id="GO:0017096">
    <property type="term" value="F:acetylserotonin O-methyltransferase activity"/>
    <property type="evidence" value="ECO:0007669"/>
    <property type="project" value="UniProtKB-EC"/>
</dbReference>
<gene>
    <name evidence="13" type="primary">ASMT</name>
    <name evidence="13" type="ORF">RLOC_00015302</name>
</gene>
<keyword evidence="3" id="KW-0808">Transferase</keyword>
<dbReference type="GO" id="GO:0030187">
    <property type="term" value="P:melatonin biosynthetic process"/>
    <property type="evidence" value="ECO:0007669"/>
    <property type="project" value="UniProtKB-KW"/>
</dbReference>
<dbReference type="FunFam" id="1.10.10.10:FF:000358">
    <property type="entry name" value="Acetylserotonin O-methyltransferase"/>
    <property type="match status" value="1"/>
</dbReference>
<dbReference type="EMBL" id="MUZQ01000051">
    <property type="protein sequence ID" value="OWK60821.1"/>
    <property type="molecule type" value="Genomic_DNA"/>
</dbReference>
<feature type="domain" description="O-methyltransferase C-terminal" evidence="11">
    <location>
        <begin position="364"/>
        <end position="416"/>
    </location>
</feature>
<dbReference type="InterPro" id="IPR036388">
    <property type="entry name" value="WH-like_DNA-bd_sf"/>
</dbReference>
<evidence type="ECO:0000256" key="4">
    <source>
        <dbReference type="ARBA" id="ARBA00022691"/>
    </source>
</evidence>
<feature type="domain" description="O-methyltransferase C-terminal" evidence="11">
    <location>
        <begin position="124"/>
        <end position="304"/>
    </location>
</feature>
<evidence type="ECO:0000256" key="6">
    <source>
        <dbReference type="ARBA" id="ARBA00037926"/>
    </source>
</evidence>
<dbReference type="GO" id="GO:0032259">
    <property type="term" value="P:methylation"/>
    <property type="evidence" value="ECO:0007669"/>
    <property type="project" value="UniProtKB-KW"/>
</dbReference>
<dbReference type="EC" id="2.1.1.4" evidence="7"/>
<name>A0A218V510_9PASE</name>
<evidence type="ECO:0000256" key="7">
    <source>
        <dbReference type="ARBA" id="ARBA00039116"/>
    </source>
</evidence>
<dbReference type="PANTHER" id="PTHR43712:SF2">
    <property type="entry name" value="O-METHYLTRANSFERASE CICE"/>
    <property type="match status" value="1"/>
</dbReference>
<dbReference type="SUPFAM" id="SSF46785">
    <property type="entry name" value="Winged helix' DNA-binding domain"/>
    <property type="match status" value="1"/>
</dbReference>
<evidence type="ECO:0000259" key="11">
    <source>
        <dbReference type="Pfam" id="PF00891"/>
    </source>
</evidence>
<comment type="caution">
    <text evidence="13">The sequence shown here is derived from an EMBL/GenBank/DDBJ whole genome shotgun (WGS) entry which is preliminary data.</text>
</comment>
<keyword evidence="10" id="KW-0471">Melatonin biosynthesis</keyword>
<dbReference type="InterPro" id="IPR016461">
    <property type="entry name" value="COMT-like"/>
</dbReference>
<dbReference type="GO" id="GO:0046983">
    <property type="term" value="F:protein dimerization activity"/>
    <property type="evidence" value="ECO:0007669"/>
    <property type="project" value="InterPro"/>
</dbReference>
<dbReference type="Gene3D" id="3.40.50.150">
    <property type="entry name" value="Vaccinia Virus protein VP39"/>
    <property type="match status" value="2"/>
</dbReference>
<evidence type="ECO:0000256" key="2">
    <source>
        <dbReference type="ARBA" id="ARBA00022603"/>
    </source>
</evidence>
<keyword evidence="2" id="KW-0489">Methyltransferase</keyword>
<accession>A0A218V510</accession>
<organism evidence="13 14">
    <name type="scientific">Lonchura striata</name>
    <name type="common">white-rumped munia</name>
    <dbReference type="NCBI Taxonomy" id="40157"/>
    <lineage>
        <taxon>Eukaryota</taxon>
        <taxon>Metazoa</taxon>
        <taxon>Chordata</taxon>
        <taxon>Craniata</taxon>
        <taxon>Vertebrata</taxon>
        <taxon>Euteleostomi</taxon>
        <taxon>Archelosauria</taxon>
        <taxon>Archosauria</taxon>
        <taxon>Dinosauria</taxon>
        <taxon>Saurischia</taxon>
        <taxon>Theropoda</taxon>
        <taxon>Coelurosauria</taxon>
        <taxon>Aves</taxon>
        <taxon>Neognathae</taxon>
        <taxon>Neoaves</taxon>
        <taxon>Telluraves</taxon>
        <taxon>Australaves</taxon>
        <taxon>Passeriformes</taxon>
        <taxon>Passeroidea</taxon>
        <taxon>Estrildidae</taxon>
        <taxon>Estrildinae</taxon>
        <taxon>Lonchura</taxon>
    </lineage>
</organism>
<keyword evidence="14" id="KW-1185">Reference proteome</keyword>